<name>A0A399FVQ3_UNCN2</name>
<dbReference type="EMBL" id="NDHY01000005">
    <property type="protein sequence ID" value="RII00274.1"/>
    <property type="molecule type" value="Genomic_DNA"/>
</dbReference>
<dbReference type="AlphaFoldDB" id="A0A399FVQ3"/>
<proteinExistence type="predicted"/>
<comment type="caution">
    <text evidence="1">The sequence shown here is derived from an EMBL/GenBank/DDBJ whole genome shotgun (WGS) entry which is preliminary data.</text>
</comment>
<accession>A0A399FVQ3</accession>
<evidence type="ECO:0000313" key="1">
    <source>
        <dbReference type="EMBL" id="RII00274.1"/>
    </source>
</evidence>
<evidence type="ECO:0000313" key="2">
    <source>
        <dbReference type="Proteomes" id="UP000266287"/>
    </source>
</evidence>
<sequence>MVHFKAEKVRKKMMKLVNKKGFTLIGETIVDDNIYLLGNSLWVFKLAKDVVLITFGKDLDTAKHFVNKNFPDKTRNHYYV</sequence>
<dbReference type="Proteomes" id="UP000266287">
    <property type="component" value="Unassembled WGS sequence"/>
</dbReference>
<protein>
    <submittedName>
        <fullName evidence="1">Uncharacterized protein</fullName>
    </submittedName>
</protein>
<organism evidence="1 2">
    <name type="scientific">candidate division NPL-UPA2 bacterium Unc8</name>
    <dbReference type="NCBI Taxonomy" id="1980939"/>
    <lineage>
        <taxon>Bacteria</taxon>
    </lineage>
</organism>
<gene>
    <name evidence="1" type="ORF">B9J77_03030</name>
</gene>
<reference evidence="1 2" key="1">
    <citation type="submission" date="2018-08" db="EMBL/GenBank/DDBJ databases">
        <title>Draft genome of candidate division NPL-UPA2 bacterium Unc8 that adapted to ultra-basic serpentinizing groundwater.</title>
        <authorList>
            <person name="Ishii S."/>
            <person name="Suzuki S."/>
            <person name="Nealson K.H."/>
        </authorList>
    </citation>
    <scope>NUCLEOTIDE SEQUENCE [LARGE SCALE GENOMIC DNA]</scope>
    <source>
        <strain evidence="1">Unc8</strain>
    </source>
</reference>